<keyword evidence="2" id="KW-1185">Reference proteome</keyword>
<evidence type="ECO:0000313" key="2">
    <source>
        <dbReference type="Proteomes" id="UP001596310"/>
    </source>
</evidence>
<comment type="caution">
    <text evidence="1">The sequence shown here is derived from an EMBL/GenBank/DDBJ whole genome shotgun (WGS) entry which is preliminary data.</text>
</comment>
<dbReference type="Pfam" id="PF13376">
    <property type="entry name" value="OmdA"/>
    <property type="match status" value="1"/>
</dbReference>
<name>A0ABW1UKD0_9LACO</name>
<dbReference type="RefSeq" id="WP_125599661.1">
    <property type="nucleotide sequence ID" value="NZ_JBHSSM010000007.1"/>
</dbReference>
<reference evidence="2" key="1">
    <citation type="journal article" date="2019" name="Int. J. Syst. Evol. Microbiol.">
        <title>The Global Catalogue of Microorganisms (GCM) 10K type strain sequencing project: providing services to taxonomists for standard genome sequencing and annotation.</title>
        <authorList>
            <consortium name="The Broad Institute Genomics Platform"/>
            <consortium name="The Broad Institute Genome Sequencing Center for Infectious Disease"/>
            <person name="Wu L."/>
            <person name="Ma J."/>
        </authorList>
    </citation>
    <scope>NUCLEOTIDE SEQUENCE [LARGE SCALE GENOMIC DNA]</scope>
    <source>
        <strain evidence="2">CCM 8897</strain>
    </source>
</reference>
<evidence type="ECO:0000313" key="1">
    <source>
        <dbReference type="EMBL" id="MFC6314379.1"/>
    </source>
</evidence>
<organism evidence="1 2">
    <name type="scientific">Lapidilactobacillus achengensis</name>
    <dbReference type="NCBI Taxonomy" id="2486000"/>
    <lineage>
        <taxon>Bacteria</taxon>
        <taxon>Bacillati</taxon>
        <taxon>Bacillota</taxon>
        <taxon>Bacilli</taxon>
        <taxon>Lactobacillales</taxon>
        <taxon>Lactobacillaceae</taxon>
        <taxon>Lapidilactobacillus</taxon>
    </lineage>
</organism>
<dbReference type="EMBL" id="JBHSSM010000007">
    <property type="protein sequence ID" value="MFC6314379.1"/>
    <property type="molecule type" value="Genomic_DNA"/>
</dbReference>
<accession>A0ABW1UKD0</accession>
<proteinExistence type="predicted"/>
<sequence length="222" mass="25436">MFDPQKLKFDHYPQRYIANPPAELQPTLAPWQTQTTPTANTDLRLIFIYDLTAMKTAIDQVAQDHQLSATGYLYLAYPKLASKKYPGIHRDDLFPFLNVDDTTGEVGQTGLKFSRMVSFDEDFTIVGLKWLKSAPRSRDSADQRVATYQDQVADLQTRLTASDPQVGQLFAALTPGYQRDWTRYVYSPKTTATKDKHFALCQDALLQGFRNLTQYQQAQRRR</sequence>
<dbReference type="Proteomes" id="UP001596310">
    <property type="component" value="Unassembled WGS sequence"/>
</dbReference>
<protein>
    <submittedName>
        <fullName evidence="1">YdeI/OmpD-associated family protein</fullName>
    </submittedName>
</protein>
<gene>
    <name evidence="1" type="ORF">ACFQHW_02215</name>
</gene>